<dbReference type="EMBL" id="JAYRBN010000066">
    <property type="protein sequence ID" value="KAL2736786.1"/>
    <property type="molecule type" value="Genomic_DNA"/>
</dbReference>
<evidence type="ECO:0000313" key="4">
    <source>
        <dbReference type="Proteomes" id="UP001607303"/>
    </source>
</evidence>
<reference evidence="2 4" key="1">
    <citation type="journal article" date="2024" name="Ann. Entomol. Soc. Am.">
        <title>Genomic analyses of the southern and eastern yellowjacket wasps (Hymenoptera: Vespidae) reveal evolutionary signatures of social life.</title>
        <authorList>
            <person name="Catto M.A."/>
            <person name="Caine P.B."/>
            <person name="Orr S.E."/>
            <person name="Hunt B.G."/>
            <person name="Goodisman M.A.D."/>
        </authorList>
    </citation>
    <scope>NUCLEOTIDE SEQUENCE [LARGE SCALE GENOMIC DNA]</scope>
    <source>
        <strain evidence="2">232</strain>
        <tissue evidence="2">Head and thorax</tissue>
    </source>
</reference>
<dbReference type="AlphaFoldDB" id="A0ABD2BVJ2"/>
<name>A0ABD2BVJ2_VESMC</name>
<gene>
    <name evidence="3" type="ORF">V1477_008144</name>
    <name evidence="2" type="ORF">V1477_013295</name>
</gene>
<feature type="region of interest" description="Disordered" evidence="1">
    <location>
        <begin position="52"/>
        <end position="73"/>
    </location>
</feature>
<protein>
    <submittedName>
        <fullName evidence="2">Uncharacterized protein</fullName>
    </submittedName>
</protein>
<organism evidence="2 4">
    <name type="scientific">Vespula maculifrons</name>
    <name type="common">Eastern yellow jacket</name>
    <name type="synonym">Wasp</name>
    <dbReference type="NCBI Taxonomy" id="7453"/>
    <lineage>
        <taxon>Eukaryota</taxon>
        <taxon>Metazoa</taxon>
        <taxon>Ecdysozoa</taxon>
        <taxon>Arthropoda</taxon>
        <taxon>Hexapoda</taxon>
        <taxon>Insecta</taxon>
        <taxon>Pterygota</taxon>
        <taxon>Neoptera</taxon>
        <taxon>Endopterygota</taxon>
        <taxon>Hymenoptera</taxon>
        <taxon>Apocrita</taxon>
        <taxon>Aculeata</taxon>
        <taxon>Vespoidea</taxon>
        <taxon>Vespidae</taxon>
        <taxon>Vespinae</taxon>
        <taxon>Vespula</taxon>
    </lineage>
</organism>
<accession>A0ABD2BVJ2</accession>
<dbReference type="EMBL" id="JAYRBN010000056">
    <property type="protein sequence ID" value="KAL2742655.1"/>
    <property type="molecule type" value="Genomic_DNA"/>
</dbReference>
<evidence type="ECO:0000313" key="3">
    <source>
        <dbReference type="EMBL" id="KAL2742655.1"/>
    </source>
</evidence>
<feature type="compositionally biased region" description="Basic residues" evidence="1">
    <location>
        <begin position="55"/>
        <end position="65"/>
    </location>
</feature>
<keyword evidence="4" id="KW-1185">Reference proteome</keyword>
<dbReference type="Proteomes" id="UP001607303">
    <property type="component" value="Unassembled WGS sequence"/>
</dbReference>
<evidence type="ECO:0000256" key="1">
    <source>
        <dbReference type="SAM" id="MobiDB-lite"/>
    </source>
</evidence>
<comment type="caution">
    <text evidence="2">The sequence shown here is derived from an EMBL/GenBank/DDBJ whole genome shotgun (WGS) entry which is preliminary data.</text>
</comment>
<proteinExistence type="predicted"/>
<evidence type="ECO:0000313" key="2">
    <source>
        <dbReference type="EMBL" id="KAL2736786.1"/>
    </source>
</evidence>
<sequence length="73" mass="8593">MEMKQNIQPIMGNDYVQQKINRIISDIRMQVDLCEIIETDAEISIISRMSDERLRKRKVTTKKSNKPTNNNNL</sequence>